<evidence type="ECO:0000256" key="3">
    <source>
        <dbReference type="SAM" id="Phobius"/>
    </source>
</evidence>
<dbReference type="PRINTS" id="PR01547">
    <property type="entry name" value="YEAST176DUF"/>
</dbReference>
<organism evidence="5 6">
    <name type="scientific">Tritrichomonas musculus</name>
    <dbReference type="NCBI Taxonomy" id="1915356"/>
    <lineage>
        <taxon>Eukaryota</taxon>
        <taxon>Metamonada</taxon>
        <taxon>Parabasalia</taxon>
        <taxon>Tritrichomonadida</taxon>
        <taxon>Tritrichomonadidae</taxon>
        <taxon>Tritrichomonas</taxon>
    </lineage>
</organism>
<evidence type="ECO:0000256" key="1">
    <source>
        <dbReference type="ARBA" id="ARBA00022574"/>
    </source>
</evidence>
<evidence type="ECO:0000256" key="2">
    <source>
        <dbReference type="ARBA" id="ARBA00022737"/>
    </source>
</evidence>
<dbReference type="Proteomes" id="UP001470230">
    <property type="component" value="Unassembled WGS sequence"/>
</dbReference>
<keyword evidence="3" id="KW-1133">Transmembrane helix</keyword>
<sequence>MYSKRRNTTTNIWDVAIPQTKTNKAIIFLCLFNGLRIPTIRLLARKPRTICFEPLNNFDPYLYSPTTTNILSSRYQAQIHCPSVDIRVDPTIYDVQSIIKAYGNATLSERTVIHYYGQGCLEPGNKGKMYFFDKSRTTYNGLTVTKLLDPFLSPITLIIDCDSASALYEPLRKISADKDVVAFFASQEGEKLPSSTNMPLDILSSAILDPLKSALWFHSLNAVNQSPVDLTSVFKEEPVNGIDKLLKKSRKEMGGFLSAILTSIAFSTLPSHIFQQMFHSDSSLREISKGFILATRILAYSNVHTVSLPNFPPTADAPQWGLWDLYLDAISAGTEGAQKGIRSIFNEIKTTFVNFHESYLVPLILFFIRYKKDFSEEATHLILDYIESNQELPHPCLIGIAETISKIKLPTENHFLILAKLYLAGFGEKPDISKLFYSQDDDINSAAMLILCCCYEIAQPTNQVQFLQMCAQYATTCAPYSEVLFGIVASHMTLMFSDAKKYLDAFLPLLQDRREDVRASTCFAIGLTREQSAIMPLCKAVLDDSQYVSSEALISLSMLIRFDIKDENLLKELKMAIQPAISRILNSQNKLLLNTLTRVRPFIENFIQDCGITLPPAPGKNSGPQMMPGSLIPDLLKQSVAHKGFIDRFHTNFFL</sequence>
<proteinExistence type="predicted"/>
<protein>
    <recommendedName>
        <fullName evidence="4">Raptor N-terminal CASPase-like domain-containing protein</fullName>
    </recommendedName>
</protein>
<evidence type="ECO:0000313" key="6">
    <source>
        <dbReference type="Proteomes" id="UP001470230"/>
    </source>
</evidence>
<dbReference type="InterPro" id="IPR016024">
    <property type="entry name" value="ARM-type_fold"/>
</dbReference>
<evidence type="ECO:0000259" key="4">
    <source>
        <dbReference type="SMART" id="SM01302"/>
    </source>
</evidence>
<keyword evidence="3" id="KW-0812">Transmembrane</keyword>
<keyword evidence="6" id="KW-1185">Reference proteome</keyword>
<dbReference type="InterPro" id="IPR029347">
    <property type="entry name" value="Raptor_N"/>
</dbReference>
<dbReference type="Pfam" id="PF14538">
    <property type="entry name" value="Raptor_N"/>
    <property type="match status" value="1"/>
</dbReference>
<dbReference type="Gene3D" id="1.25.10.10">
    <property type="entry name" value="Leucine-rich Repeat Variant"/>
    <property type="match status" value="1"/>
</dbReference>
<reference evidence="5 6" key="1">
    <citation type="submission" date="2024-04" db="EMBL/GenBank/DDBJ databases">
        <title>Tritrichomonas musculus Genome.</title>
        <authorList>
            <person name="Alves-Ferreira E."/>
            <person name="Grigg M."/>
            <person name="Lorenzi H."/>
            <person name="Galac M."/>
        </authorList>
    </citation>
    <scope>NUCLEOTIDE SEQUENCE [LARGE SCALE GENOMIC DNA]</scope>
    <source>
        <strain evidence="5 6">EAF2021</strain>
    </source>
</reference>
<feature type="transmembrane region" description="Helical" evidence="3">
    <location>
        <begin position="254"/>
        <end position="274"/>
    </location>
</feature>
<dbReference type="SUPFAM" id="SSF48371">
    <property type="entry name" value="ARM repeat"/>
    <property type="match status" value="1"/>
</dbReference>
<accession>A0ABR2IPP7</accession>
<dbReference type="PANTHER" id="PTHR12848">
    <property type="entry name" value="REGULATORY-ASSOCIATED PROTEIN OF MTOR"/>
    <property type="match status" value="1"/>
</dbReference>
<dbReference type="SMART" id="SM01302">
    <property type="entry name" value="Raptor_N"/>
    <property type="match status" value="1"/>
</dbReference>
<keyword evidence="3" id="KW-0472">Membrane</keyword>
<feature type="domain" description="Raptor N-terminal CASPase-like" evidence="4">
    <location>
        <begin position="19"/>
        <end position="172"/>
    </location>
</feature>
<dbReference type="EMBL" id="JAPFFF010000015">
    <property type="protein sequence ID" value="KAK8866927.1"/>
    <property type="molecule type" value="Genomic_DNA"/>
</dbReference>
<name>A0ABR2IPP7_9EUKA</name>
<dbReference type="InterPro" id="IPR011989">
    <property type="entry name" value="ARM-like"/>
</dbReference>
<evidence type="ECO:0000313" key="5">
    <source>
        <dbReference type="EMBL" id="KAK8866927.1"/>
    </source>
</evidence>
<comment type="caution">
    <text evidence="5">The sequence shown here is derived from an EMBL/GenBank/DDBJ whole genome shotgun (WGS) entry which is preliminary data.</text>
</comment>
<dbReference type="InterPro" id="IPR004083">
    <property type="entry name" value="Raptor"/>
</dbReference>
<keyword evidence="1" id="KW-0853">WD repeat</keyword>
<dbReference type="PANTHER" id="PTHR12848:SF16">
    <property type="entry name" value="REGULATORY-ASSOCIATED PROTEIN OF MTOR"/>
    <property type="match status" value="1"/>
</dbReference>
<keyword evidence="2" id="KW-0677">Repeat</keyword>
<gene>
    <name evidence="5" type="ORF">M9Y10_009896</name>
</gene>